<evidence type="ECO:0000313" key="1">
    <source>
        <dbReference type="EMBL" id="MFC0251770.1"/>
    </source>
</evidence>
<dbReference type="PIRSF" id="PIRSF015283">
    <property type="entry name" value="Regulatory_RpfE"/>
    <property type="match status" value="1"/>
</dbReference>
<sequence length="342" mass="37641">MSHITLVLPYLLPLPEFAPDLVRALQTPALASLLSRTGAHERAPTPDNGRALPHEQWLARELGLAADGRPAFAAAAMRGFGLDPADGTWFIVNPSHVQIARSHSMMADLRHLDLSGEDSRALYEAARQLCDEIGHPLLYGDAQTWFLRAGDWAGIDTATPDTVVGMDLTDFVPRGKQALPYRRLQNEVQMAWHTHPVNAAREARRQPAVNAFWLWGAASGADKRATRRIAGIEVPGWISGLSDQTYASLDELDGLDGLLGQDGTVIVGSLAESAIAADWGSWMMRVQHLEQQLFAPLHAALVQGRVKQLRLVLSSREDLAEFTTSAMAQRKFWRRPTLERLA</sequence>
<organism evidence="1 2">
    <name type="scientific">Massilia consociata</name>
    <dbReference type="NCBI Taxonomy" id="760117"/>
    <lineage>
        <taxon>Bacteria</taxon>
        <taxon>Pseudomonadati</taxon>
        <taxon>Pseudomonadota</taxon>
        <taxon>Betaproteobacteria</taxon>
        <taxon>Burkholderiales</taxon>
        <taxon>Oxalobacteraceae</taxon>
        <taxon>Telluria group</taxon>
        <taxon>Massilia</taxon>
    </lineage>
</organism>
<proteinExistence type="predicted"/>
<reference evidence="1 2" key="1">
    <citation type="submission" date="2024-09" db="EMBL/GenBank/DDBJ databases">
        <authorList>
            <person name="Sun Q."/>
            <person name="Mori K."/>
        </authorList>
    </citation>
    <scope>NUCLEOTIDE SEQUENCE [LARGE SCALE GENOMIC DNA]</scope>
    <source>
        <strain evidence="1 2">CCM 7792</strain>
    </source>
</reference>
<evidence type="ECO:0008006" key="3">
    <source>
        <dbReference type="Google" id="ProtNLM"/>
    </source>
</evidence>
<protein>
    <recommendedName>
        <fullName evidence="3">Regulatory protein, RpfE type</fullName>
    </recommendedName>
</protein>
<evidence type="ECO:0000313" key="2">
    <source>
        <dbReference type="Proteomes" id="UP001589773"/>
    </source>
</evidence>
<dbReference type="InterPro" id="IPR016631">
    <property type="entry name" value="Regulatory_RpfE"/>
</dbReference>
<name>A0ABV6FE24_9BURK</name>
<accession>A0ABV6FE24</accession>
<dbReference type="EMBL" id="JBHLWP010000009">
    <property type="protein sequence ID" value="MFC0251770.1"/>
    <property type="molecule type" value="Genomic_DNA"/>
</dbReference>
<dbReference type="RefSeq" id="WP_379678606.1">
    <property type="nucleotide sequence ID" value="NZ_JBHLWP010000009.1"/>
</dbReference>
<keyword evidence="2" id="KW-1185">Reference proteome</keyword>
<comment type="caution">
    <text evidence="1">The sequence shown here is derived from an EMBL/GenBank/DDBJ whole genome shotgun (WGS) entry which is preliminary data.</text>
</comment>
<dbReference type="Proteomes" id="UP001589773">
    <property type="component" value="Unassembled WGS sequence"/>
</dbReference>
<gene>
    <name evidence="1" type="ORF">ACFFJK_07695</name>
</gene>